<dbReference type="AlphaFoldDB" id="A0AAU8FQN0"/>
<dbReference type="Gene3D" id="3.40.50.2000">
    <property type="entry name" value="Glycogen Phosphorylase B"/>
    <property type="match status" value="1"/>
</dbReference>
<proteinExistence type="predicted"/>
<dbReference type="SUPFAM" id="SSF53756">
    <property type="entry name" value="UDP-Glycosyltransferase/glycogen phosphorylase"/>
    <property type="match status" value="1"/>
</dbReference>
<reference evidence="1" key="1">
    <citation type="submission" date="2024-06" db="EMBL/GenBank/DDBJ databases">
        <title>Sequencing and assembly of the genome of Dyadobacter sp. strain 676, a symbiont of Cyamopsis tetragonoloba.</title>
        <authorList>
            <person name="Guro P."/>
            <person name="Sazanova A."/>
            <person name="Kuznetsova I."/>
            <person name="Belimov A."/>
            <person name="Safronova V."/>
        </authorList>
    </citation>
    <scope>NUCLEOTIDE SEQUENCE</scope>
    <source>
        <strain evidence="1">676</strain>
    </source>
</reference>
<gene>
    <name evidence="1" type="ORF">ABV298_05060</name>
</gene>
<dbReference type="GO" id="GO:0016740">
    <property type="term" value="F:transferase activity"/>
    <property type="evidence" value="ECO:0007669"/>
    <property type="project" value="UniProtKB-KW"/>
</dbReference>
<dbReference type="RefSeq" id="WP_353721087.1">
    <property type="nucleotide sequence ID" value="NZ_CP159289.1"/>
</dbReference>
<accession>A0AAU8FQN0</accession>
<dbReference type="EMBL" id="CP159289">
    <property type="protein sequence ID" value="XCH25790.1"/>
    <property type="molecule type" value="Genomic_DNA"/>
</dbReference>
<name>A0AAU8FQN0_9BACT</name>
<sequence>MDWGLGHATRCIPVVRYLIENGCEVTIAASGATALLLKNNFPDIPQIPLPGYNITYSRRGGTFVLKILAQIPKILLAIRRERQWLRNIQAARHFDLVISDNRYGLKINALKSVIMTHQLQVITGFGDRADAMLQRMHYRILEKFDACWIVDAEANGGLAGMLSHPSRIPSNATYLGLLSQLRGPASPAPGQPEQILILLSGPEPARSLLEKQLLAQITNIDEYHFHLIAGNPAGRVPGHLPAHVTYATHANADDLAVALAAARLVICRSGYSTLMDLVFFEKKHCLSPRRGNRSRNIWPAIYWQKASR</sequence>
<keyword evidence="1" id="KW-0808">Transferase</keyword>
<protein>
    <submittedName>
        <fullName evidence="1">Glycosyl transferase</fullName>
    </submittedName>
</protein>
<organism evidence="1">
    <name type="scientific">Dyadobacter sp. 676</name>
    <dbReference type="NCBI Taxonomy" id="3088362"/>
    <lineage>
        <taxon>Bacteria</taxon>
        <taxon>Pseudomonadati</taxon>
        <taxon>Bacteroidota</taxon>
        <taxon>Cytophagia</taxon>
        <taxon>Cytophagales</taxon>
        <taxon>Spirosomataceae</taxon>
        <taxon>Dyadobacter</taxon>
    </lineage>
</organism>
<evidence type="ECO:0000313" key="1">
    <source>
        <dbReference type="EMBL" id="XCH25790.1"/>
    </source>
</evidence>